<dbReference type="AlphaFoldDB" id="A0A934W1P6"/>
<sequence length="551" mass="58412">MLRSLSTSAVALIVGAAPALADITPAQAWENLTKYYKDFGYEVTGTVDDAGSSLTVTDAAFTFQNNPGETSITIPKISFTETGDAKVRMVLDGDMAFSATFEVPNPDAAAGTDSPDQDTATDDAADPTAEDGAAGETADADAATGTDMPTETLEMTGTILMPDNEMLMSGSPEDVLYEYTYPSIKLDMQIPMQEDDVVLPATMEFTDVKGTQRNTGADETHSTFDMVASALKITSAMDLPNQEGKFAVDLTMNGIASKGEGTAPAGEFDFGTQMAEALAAGFNFDGTLSYKDMQGTLNVEQPGTQEAPAKTVNGTFTSGASELAFAMAEEGMGYKGHSVNTNVELNISDVPFPIRYGIQETSADLMLPLTKGEEPQPFKFAYTLGGLTLDDAIWNLFDPQSQLPRDPASLTVDLSGDMLVTMDLFDPALSQPQTDANGFPVAPPVPMEPKTLQVNRVALDAVGAKADVTGELDFGDNPEQPVGKLQGNFEGINGLLDKAVAMGFVPQDQVMGVRMMMAMFAKPVEGETDKLATEIEFREGGSIFANGQQIK</sequence>
<dbReference type="Proteomes" id="UP000640485">
    <property type="component" value="Unassembled WGS sequence"/>
</dbReference>
<keyword evidence="2" id="KW-0732">Signal</keyword>
<evidence type="ECO:0000256" key="2">
    <source>
        <dbReference type="SAM" id="SignalP"/>
    </source>
</evidence>
<feature type="compositionally biased region" description="Acidic residues" evidence="1">
    <location>
        <begin position="115"/>
        <end position="129"/>
    </location>
</feature>
<feature type="chain" id="PRO_5037520197" evidence="2">
    <location>
        <begin position="22"/>
        <end position="551"/>
    </location>
</feature>
<accession>A0A934W1P6</accession>
<dbReference type="RefSeq" id="WP_200688492.1">
    <property type="nucleotide sequence ID" value="NZ_JAEPRQ010000008.1"/>
</dbReference>
<feature type="region of interest" description="Disordered" evidence="1">
    <location>
        <begin position="104"/>
        <end position="149"/>
    </location>
</feature>
<protein>
    <submittedName>
        <fullName evidence="3">DUF2125 domain-containing protein</fullName>
    </submittedName>
</protein>
<dbReference type="EMBL" id="JAEPRQ010000008">
    <property type="protein sequence ID" value="MBK4217593.1"/>
    <property type="molecule type" value="Genomic_DNA"/>
</dbReference>
<keyword evidence="4" id="KW-1185">Reference proteome</keyword>
<comment type="caution">
    <text evidence="3">The sequence shown here is derived from an EMBL/GenBank/DDBJ whole genome shotgun (WGS) entry which is preliminary data.</text>
</comment>
<evidence type="ECO:0000313" key="4">
    <source>
        <dbReference type="Proteomes" id="UP000640485"/>
    </source>
</evidence>
<reference evidence="3" key="1">
    <citation type="submission" date="2021-01" db="EMBL/GenBank/DDBJ databases">
        <title>Paracoccus amoyensis sp. nov., isolated from the surface seawater along the coast of Xiamen Island, China.</title>
        <authorList>
            <person name="Lyu L."/>
        </authorList>
    </citation>
    <scope>NUCLEOTIDE SEQUENCE</scope>
    <source>
        <strain evidence="3">MJ17</strain>
    </source>
</reference>
<organism evidence="3 4">
    <name type="scientific">Paracoccus caeni</name>
    <dbReference type="NCBI Taxonomy" id="657651"/>
    <lineage>
        <taxon>Bacteria</taxon>
        <taxon>Pseudomonadati</taxon>
        <taxon>Pseudomonadota</taxon>
        <taxon>Alphaproteobacteria</taxon>
        <taxon>Rhodobacterales</taxon>
        <taxon>Paracoccaceae</taxon>
        <taxon>Paracoccus</taxon>
    </lineage>
</organism>
<feature type="compositionally biased region" description="Low complexity" evidence="1">
    <location>
        <begin position="130"/>
        <end position="147"/>
    </location>
</feature>
<proteinExistence type="predicted"/>
<feature type="signal peptide" evidence="2">
    <location>
        <begin position="1"/>
        <end position="21"/>
    </location>
</feature>
<dbReference type="Pfam" id="PF09898">
    <property type="entry name" value="DUF2125"/>
    <property type="match status" value="1"/>
</dbReference>
<gene>
    <name evidence="3" type="ORF">JJJ17_16810</name>
</gene>
<name>A0A934W1P6_9RHOB</name>
<dbReference type="InterPro" id="IPR018666">
    <property type="entry name" value="DUF2125"/>
</dbReference>
<evidence type="ECO:0000256" key="1">
    <source>
        <dbReference type="SAM" id="MobiDB-lite"/>
    </source>
</evidence>
<evidence type="ECO:0000313" key="3">
    <source>
        <dbReference type="EMBL" id="MBK4217593.1"/>
    </source>
</evidence>